<dbReference type="SUPFAM" id="SSF51445">
    <property type="entry name" value="(Trans)glycosidases"/>
    <property type="match status" value="1"/>
</dbReference>
<dbReference type="SUPFAM" id="SSF49899">
    <property type="entry name" value="Concanavalin A-like lectins/glucanases"/>
    <property type="match status" value="1"/>
</dbReference>
<dbReference type="HOGENOM" id="CLU_239841_0_0_6"/>
<evidence type="ECO:0000256" key="1">
    <source>
        <dbReference type="ARBA" id="ARBA00006865"/>
    </source>
</evidence>
<dbReference type="InterPro" id="IPR051923">
    <property type="entry name" value="Glycosyl_Hydrolase_39"/>
</dbReference>
<dbReference type="Gene3D" id="2.60.40.2030">
    <property type="match status" value="1"/>
</dbReference>
<dbReference type="InterPro" id="IPR015919">
    <property type="entry name" value="Cadherin-like_sf"/>
</dbReference>
<dbReference type="Pfam" id="PF02449">
    <property type="entry name" value="Glyco_hydro_42"/>
    <property type="match status" value="1"/>
</dbReference>
<dbReference type="CDD" id="cd11304">
    <property type="entry name" value="Cadherin_repeat"/>
    <property type="match status" value="2"/>
</dbReference>
<feature type="region of interest" description="Disordered" evidence="4">
    <location>
        <begin position="1208"/>
        <end position="1227"/>
    </location>
</feature>
<protein>
    <submittedName>
        <fullName evidence="6">Glycosyl hydrolase family 16</fullName>
    </submittedName>
</protein>
<feature type="compositionally biased region" description="Basic and acidic residues" evidence="4">
    <location>
        <begin position="1680"/>
        <end position="1695"/>
    </location>
</feature>
<dbReference type="PROSITE" id="PS51762">
    <property type="entry name" value="GH16_2"/>
    <property type="match status" value="1"/>
</dbReference>
<dbReference type="InterPro" id="IPR013529">
    <property type="entry name" value="Glyco_hydro_42_N"/>
</dbReference>
<dbReference type="Gene3D" id="3.20.20.80">
    <property type="entry name" value="Glycosidases"/>
    <property type="match status" value="1"/>
</dbReference>
<dbReference type="InterPro" id="IPR002126">
    <property type="entry name" value="Cadherin-like_dom"/>
</dbReference>
<dbReference type="PATRIC" id="fig|797473.3.peg.1676"/>
<dbReference type="InterPro" id="IPR000757">
    <property type="entry name" value="Beta-glucanase-like"/>
</dbReference>
<dbReference type="Gene3D" id="2.60.40.2700">
    <property type="match status" value="3"/>
</dbReference>
<dbReference type="Proteomes" id="UP000004750">
    <property type="component" value="Unassembled WGS sequence"/>
</dbReference>
<dbReference type="EMBL" id="AGCM01000119">
    <property type="protein sequence ID" value="EHM52901.1"/>
    <property type="molecule type" value="Genomic_DNA"/>
</dbReference>
<feature type="region of interest" description="Disordered" evidence="4">
    <location>
        <begin position="798"/>
        <end position="822"/>
    </location>
</feature>
<evidence type="ECO:0000313" key="7">
    <source>
        <dbReference type="Proteomes" id="UP000004750"/>
    </source>
</evidence>
<dbReference type="GO" id="GO:0016020">
    <property type="term" value="C:membrane"/>
    <property type="evidence" value="ECO:0007669"/>
    <property type="project" value="InterPro"/>
</dbReference>
<evidence type="ECO:0000313" key="6">
    <source>
        <dbReference type="EMBL" id="EHM52901.1"/>
    </source>
</evidence>
<dbReference type="SUPFAM" id="SSF103647">
    <property type="entry name" value="TSP type-3 repeat"/>
    <property type="match status" value="1"/>
</dbReference>
<comment type="similarity">
    <text evidence="1">Belongs to the glycosyl hydrolase 16 family.</text>
</comment>
<organism evidence="6 7">
    <name type="scientific">Cardiobacterium valvarum F0432</name>
    <dbReference type="NCBI Taxonomy" id="797473"/>
    <lineage>
        <taxon>Bacteria</taxon>
        <taxon>Pseudomonadati</taxon>
        <taxon>Pseudomonadota</taxon>
        <taxon>Gammaproteobacteria</taxon>
        <taxon>Cardiobacteriales</taxon>
        <taxon>Cardiobacteriaceae</taxon>
        <taxon>Cardiobacterium</taxon>
    </lineage>
</organism>
<feature type="compositionally biased region" description="Polar residues" evidence="4">
    <location>
        <begin position="1214"/>
        <end position="1223"/>
    </location>
</feature>
<feature type="region of interest" description="Disordered" evidence="4">
    <location>
        <begin position="1680"/>
        <end position="1736"/>
    </location>
</feature>
<evidence type="ECO:0000256" key="2">
    <source>
        <dbReference type="ARBA" id="ARBA00022801"/>
    </source>
</evidence>
<keyword evidence="3" id="KW-0326">Glycosidase</keyword>
<name>G9ZH01_9GAMM</name>
<dbReference type="SMART" id="SM00112">
    <property type="entry name" value="CA"/>
    <property type="match status" value="2"/>
</dbReference>
<feature type="domain" description="GH16" evidence="5">
    <location>
        <begin position="1409"/>
        <end position="1681"/>
    </location>
</feature>
<dbReference type="InterPro" id="IPR028974">
    <property type="entry name" value="TSP_type-3_rpt"/>
</dbReference>
<dbReference type="GO" id="GO:0007156">
    <property type="term" value="P:homophilic cell adhesion via plasma membrane adhesion molecules"/>
    <property type="evidence" value="ECO:0007669"/>
    <property type="project" value="InterPro"/>
</dbReference>
<proteinExistence type="inferred from homology"/>
<dbReference type="GO" id="GO:0005509">
    <property type="term" value="F:calcium ion binding"/>
    <property type="evidence" value="ECO:0007669"/>
    <property type="project" value="InterPro"/>
</dbReference>
<dbReference type="InterPro" id="IPR013320">
    <property type="entry name" value="ConA-like_dom_sf"/>
</dbReference>
<accession>G9ZH01</accession>
<dbReference type="SUPFAM" id="SSF49313">
    <property type="entry name" value="Cadherin-like"/>
    <property type="match status" value="2"/>
</dbReference>
<evidence type="ECO:0000256" key="3">
    <source>
        <dbReference type="ARBA" id="ARBA00023295"/>
    </source>
</evidence>
<comment type="caution">
    <text evidence="6">The sequence shown here is derived from an EMBL/GenBank/DDBJ whole genome shotgun (WGS) entry which is preliminary data.</text>
</comment>
<dbReference type="Gene3D" id="2.60.120.200">
    <property type="match status" value="1"/>
</dbReference>
<dbReference type="CDD" id="cd00413">
    <property type="entry name" value="Glyco_hydrolase_16"/>
    <property type="match status" value="1"/>
</dbReference>
<evidence type="ECO:0000256" key="4">
    <source>
        <dbReference type="SAM" id="MobiDB-lite"/>
    </source>
</evidence>
<dbReference type="Gene3D" id="2.60.40.60">
    <property type="entry name" value="Cadherins"/>
    <property type="match status" value="2"/>
</dbReference>
<gene>
    <name evidence="6" type="ORF">HMPREF9080_02058</name>
</gene>
<dbReference type="InterPro" id="IPR017853">
    <property type="entry name" value="GH"/>
</dbReference>
<keyword evidence="2 6" id="KW-0378">Hydrolase</keyword>
<evidence type="ECO:0000259" key="5">
    <source>
        <dbReference type="PROSITE" id="PS51762"/>
    </source>
</evidence>
<dbReference type="RefSeq" id="WP_006986054.1">
    <property type="nucleotide sequence ID" value="NZ_JH417944.1"/>
</dbReference>
<dbReference type="InterPro" id="IPR038081">
    <property type="entry name" value="CalX-like_sf"/>
</dbReference>
<dbReference type="PANTHER" id="PTHR12631">
    <property type="entry name" value="ALPHA-L-IDURONIDASE"/>
    <property type="match status" value="1"/>
</dbReference>
<dbReference type="GO" id="GO:0005975">
    <property type="term" value="P:carbohydrate metabolic process"/>
    <property type="evidence" value="ECO:0007669"/>
    <property type="project" value="InterPro"/>
</dbReference>
<dbReference type="SUPFAM" id="SSF141072">
    <property type="entry name" value="CalX-like"/>
    <property type="match status" value="1"/>
</dbReference>
<dbReference type="STRING" id="797473.HMPREF9080_02058"/>
<dbReference type="GO" id="GO:0009341">
    <property type="term" value="C:beta-galactosidase complex"/>
    <property type="evidence" value="ECO:0007669"/>
    <property type="project" value="InterPro"/>
</dbReference>
<feature type="non-terminal residue" evidence="6">
    <location>
        <position position="1"/>
    </location>
</feature>
<dbReference type="PANTHER" id="PTHR12631:SF10">
    <property type="entry name" value="BETA-XYLOSIDASE-LIKE PROTEIN-RELATED"/>
    <property type="match status" value="1"/>
</dbReference>
<reference evidence="6 7" key="1">
    <citation type="submission" date="2011-08" db="EMBL/GenBank/DDBJ databases">
        <authorList>
            <person name="Weinstock G."/>
            <person name="Sodergren E."/>
            <person name="Clifton S."/>
            <person name="Fulton L."/>
            <person name="Fulton B."/>
            <person name="Courtney L."/>
            <person name="Fronick C."/>
            <person name="Harrison M."/>
            <person name="Strong C."/>
            <person name="Farmer C."/>
            <person name="Delahaunty K."/>
            <person name="Markovic C."/>
            <person name="Hall O."/>
            <person name="Minx P."/>
            <person name="Tomlinson C."/>
            <person name="Mitreva M."/>
            <person name="Hou S."/>
            <person name="Chen J."/>
            <person name="Wollam A."/>
            <person name="Pepin K.H."/>
            <person name="Johnson M."/>
            <person name="Bhonagiri V."/>
            <person name="Zhang X."/>
            <person name="Suruliraj S."/>
            <person name="Warren W."/>
            <person name="Chinwalla A."/>
            <person name="Mardis E.R."/>
            <person name="Wilson R.K."/>
        </authorList>
    </citation>
    <scope>NUCLEOTIDE SEQUENCE [LARGE SCALE GENOMIC DNA]</scope>
    <source>
        <strain evidence="6 7">F0432</strain>
    </source>
</reference>
<sequence length="1736" mass="184810">PQPQPNHAGKISISGEAKVGQTLTATVTDDDGVPNNVQYQWLRDGQPIGGQTGATYRLTTDDAGHKIAVRATYKDNAGYHENPLSEATATVADNPQPQPNNAGTVSITGEAKVGSELTANISDADGVPDTGVTYQWQRDGQPIANATGKTYTLTQDDAGHKISVRATYKDNAGHDESPLSEAQTIAPQDASHLTVKETDGPIAGTMHIGSLADGEAVTIGNTTLNLARLGNLAQQPQTVLDNDKGTLALTGYDRASGTLHYTYDPKEQPGFDNVREIIDVAIGREGFRGTNGIGVQPLNPAWGTNLAAAEESYARAAKLGVKWVRIVASWHRAQAAENGDYNWEDLDAAVKLAQKYGMKVLMQVSGTPEWASGADQLSAAEKEALDKRGYWVSNFAPKPEHDADYAKFMAAVVKRYAPQGIKDYEVWNEPGNPGFWHDSPGNLKPNAAHYTNLLKLAYKAAHDAAPDVNVLAGGMTVGETRSSDGYIDPRDFLEQMYAAGAKGHFDTLSHHPYGITSREFKSNGWALMNGDVVAPPPGEKTLKQIMQEHGDGDKKIWATEVGREAMYQGLDETQQATVIKTLLEQHAKTGEGPMILYQAQNDRAPYVPGIVSRDADGDGKPDVNIDTDGDGKPDANLDADGNGIPDALEKANRENYFGLWTHDGKEKPAVGVIRSAAGQTGGTKHSTLTVDILDNGANPPPVNHAPTDISLSTNKIAEGKDGAVVGRLTTTDPDVGDKHTYTVSDGRFEVTADGTLKLKAGYHIDYATEKTVDLTITSTDSGGLSVRKRIYVFVQDDPDYPAPSPQPNQQGTVSISGEAKPGSTLTATVKDGDGFSADNVQYQWLRDGNPIANANGKTYTLTSDDAGHKITVRATYKDNAGHDENPLSSPLDIDNGTPNHSPTAITLNAGDSASYWVKAGSGGATVGKLGVSDPDSGDTHTYTVSDSRFEITADGTLKLKDGQSVHYGEEKRIQLTVTATDNHGAAYSRDIAVQVKDEGNKGAASSLPAAPVHDPQAGITVPDAPNIARDDAQRGGITITPAHGADSLHLRYRDESGRTHDIDLVKHNGRWQASDSSLSVDPQSGVITLAPGQVQDGSTVMAGNAARGIHADRVATLTADSDSGRIGVPTLAHDPAHSGGITLTPAADNDSLSMAYTDSNGIARTLSAAKENGEWRITAAGTSASIDPASGTITLPPESILDNSTVRASGGQKGAQSAETTLRSGADNPPLEAYLFAASDAPVNEGDSAHYLIRLNRPAERDLTFNVRVSHKDTDAGDLDDSTQTVTIRAGESHATFRIDTRDDTNAERIETYKVSITSADGGATVPDWKASLTGEIRDNDGTIAAPSVREGADGTTITPAAGARHIHITYQDNQFGSVTLNAWRDDNNRWHLSEVNPDKRTTAPSIDPDSGSVTLPSSILAAGGRVHAHNNDSQNSGTGGRNSAVAEYDGWKLDWHDTFDKSVEESGWARYGWGWQTPEHGGMGRYQQSNAYTADGVLNIQNQYHNGAWTSAGISSGDTFAASGGRWEIRARFSDAKGIGYAFLLWPKSEKWPPEVDFAEGRARDPNIMGTYHWGTAADHQQDNQFLRNADLTDWHTYGAIIDPDAGTITYTFDGKPWYTLKNVPATSEMMWLGMQTGSQDPNGSAAQSESIDNAIPGAHTPAASNIQIDWAAHYRKDNSDTHTAADHAQHDGATDNAPHTLGDTDAPVHLSAPLKASAQAELADKGSANPQLPR</sequence>
<dbReference type="GO" id="GO:0004565">
    <property type="term" value="F:beta-galactosidase activity"/>
    <property type="evidence" value="ECO:0007669"/>
    <property type="project" value="InterPro"/>
</dbReference>